<dbReference type="InterPro" id="IPR052144">
    <property type="entry name" value="piRNA_biogenesis_EXD1"/>
</dbReference>
<dbReference type="InterPro" id="IPR036397">
    <property type="entry name" value="RNaseH_sf"/>
</dbReference>
<dbReference type="PANTHER" id="PTHR46628:SF1">
    <property type="entry name" value="PIRNA BIOGENESIS PROTEIN EXD1"/>
    <property type="match status" value="1"/>
</dbReference>
<sequence length="346" mass="39565">MPVMASCSEESRFVDDLRRRRVDITLIDTRLRGVIQRVTQKKSVVLEDVSEVKSGRKFPGVKIIFGHEILKVEFTVSADPENVHEEQRVQMHCFRKRTADDVLEDGVRSVLIDELHEKFGPAVMHIQEQKVIGIGAEVFGPIAQERLCWLQVATKKVVYLFDILLLGGQAFKNGLSMILENRHILKVADLMLFYNETGGFLPDRVSSLQEVLRLHLKLPPTDLSPLCSKELHRKECPEVWYIRPSPPALMTVMTASVRHLLPLRLVLLDALMSDYTILVDAYMSSYHNQSVHIEQSEWTLPAEAQELLSVRQERMDWATGRYALTEDGLLKRSSFNTQTRSTSDTR</sequence>
<dbReference type="SUPFAM" id="SSF53098">
    <property type="entry name" value="Ribonuclease H-like"/>
    <property type="match status" value="1"/>
</dbReference>
<dbReference type="GeneTree" id="ENSGT00390000003581"/>
<protein>
    <submittedName>
        <fullName evidence="1">Exonuclease 3'-5' domain containing 1</fullName>
    </submittedName>
</protein>
<evidence type="ECO:0000313" key="1">
    <source>
        <dbReference type="Ensembl" id="ENSCCRP00000126845.1"/>
    </source>
</evidence>
<dbReference type="GO" id="GO:0034587">
    <property type="term" value="P:piRNA processing"/>
    <property type="evidence" value="ECO:0007669"/>
    <property type="project" value="TreeGrafter"/>
</dbReference>
<dbReference type="Ensembl" id="ENSCCRT00000146737.1">
    <property type="protein sequence ID" value="ENSCCRP00000126845.1"/>
    <property type="gene ID" value="ENSCCRG00000051640.2"/>
</dbReference>
<organism evidence="1 2">
    <name type="scientific">Cyprinus carpio carpio</name>
    <dbReference type="NCBI Taxonomy" id="630221"/>
    <lineage>
        <taxon>Eukaryota</taxon>
        <taxon>Metazoa</taxon>
        <taxon>Chordata</taxon>
        <taxon>Craniata</taxon>
        <taxon>Vertebrata</taxon>
        <taxon>Euteleostomi</taxon>
        <taxon>Actinopterygii</taxon>
        <taxon>Neopterygii</taxon>
        <taxon>Teleostei</taxon>
        <taxon>Ostariophysi</taxon>
        <taxon>Cypriniformes</taxon>
        <taxon>Cyprinidae</taxon>
        <taxon>Cyprininae</taxon>
        <taxon>Cyprinus</taxon>
    </lineage>
</organism>
<evidence type="ECO:0000313" key="2">
    <source>
        <dbReference type="Proteomes" id="UP001108240"/>
    </source>
</evidence>
<keyword evidence="2" id="KW-1185">Reference proteome</keyword>
<dbReference type="AlphaFoldDB" id="A0A9J7ZC29"/>
<reference evidence="1" key="2">
    <citation type="submission" date="2025-09" db="UniProtKB">
        <authorList>
            <consortium name="Ensembl"/>
        </authorList>
    </citation>
    <scope>IDENTIFICATION</scope>
</reference>
<proteinExistence type="predicted"/>
<dbReference type="GO" id="GO:1990923">
    <property type="term" value="C:PET complex"/>
    <property type="evidence" value="ECO:0007669"/>
    <property type="project" value="TreeGrafter"/>
</dbReference>
<dbReference type="PANTHER" id="PTHR46628">
    <property type="entry name" value="PIRNA BIOGENESIS PROTEIN EXD1"/>
    <property type="match status" value="1"/>
</dbReference>
<name>A0A9J7ZC29_CYPCA</name>
<dbReference type="Proteomes" id="UP001108240">
    <property type="component" value="Unplaced"/>
</dbReference>
<dbReference type="InterPro" id="IPR012337">
    <property type="entry name" value="RNaseH-like_sf"/>
</dbReference>
<dbReference type="GO" id="GO:0003676">
    <property type="term" value="F:nucleic acid binding"/>
    <property type="evidence" value="ECO:0007669"/>
    <property type="project" value="InterPro"/>
</dbReference>
<dbReference type="Gene3D" id="3.30.420.10">
    <property type="entry name" value="Ribonuclease H-like superfamily/Ribonuclease H"/>
    <property type="match status" value="1"/>
</dbReference>
<reference evidence="1" key="1">
    <citation type="submission" date="2025-08" db="UniProtKB">
        <authorList>
            <consortium name="Ensembl"/>
        </authorList>
    </citation>
    <scope>IDENTIFICATION</scope>
</reference>
<accession>A0A9J7ZC29</accession>